<dbReference type="PANTHER" id="PTHR10272:SF0">
    <property type="entry name" value="PLATELET-ACTIVATING FACTOR ACETYLHYDROLASE"/>
    <property type="match status" value="1"/>
</dbReference>
<dbReference type="InterPro" id="IPR041127">
    <property type="entry name" value="PET_hydrolase/cutinase-like"/>
</dbReference>
<feature type="signal peptide" evidence="4">
    <location>
        <begin position="1"/>
        <end position="20"/>
    </location>
</feature>
<name>A0ABT2YQA1_9GAMM</name>
<evidence type="ECO:0000256" key="4">
    <source>
        <dbReference type="SAM" id="SignalP"/>
    </source>
</evidence>
<dbReference type="Gene3D" id="3.40.50.1820">
    <property type="entry name" value="alpha/beta hydrolase"/>
    <property type="match status" value="1"/>
</dbReference>
<dbReference type="PIRSF" id="PIRSF031982">
    <property type="entry name" value="UCP031982_abhydr"/>
    <property type="match status" value="1"/>
</dbReference>
<feature type="chain" id="PRO_5046900925" evidence="4">
    <location>
        <begin position="21"/>
        <end position="338"/>
    </location>
</feature>
<accession>A0ABT2YQA1</accession>
<dbReference type="RefSeq" id="WP_263529237.1">
    <property type="nucleotide sequence ID" value="NZ_JAOVZB010000001.1"/>
</dbReference>
<keyword evidence="4" id="KW-0732">Signal</keyword>
<proteinExistence type="predicted"/>
<keyword evidence="1 6" id="KW-0378">Hydrolase</keyword>
<dbReference type="InterPro" id="IPR016986">
    <property type="entry name" value="UCP031982_abhydr"/>
</dbReference>
<keyword evidence="2" id="KW-0442">Lipid degradation</keyword>
<evidence type="ECO:0000313" key="6">
    <source>
        <dbReference type="EMBL" id="MCV2401864.1"/>
    </source>
</evidence>
<dbReference type="Proteomes" id="UP001209713">
    <property type="component" value="Unassembled WGS sequence"/>
</dbReference>
<evidence type="ECO:0000256" key="1">
    <source>
        <dbReference type="ARBA" id="ARBA00022801"/>
    </source>
</evidence>
<organism evidence="6 7">
    <name type="scientific">Marinomonas sargassi</name>
    <dbReference type="NCBI Taxonomy" id="2984494"/>
    <lineage>
        <taxon>Bacteria</taxon>
        <taxon>Pseudomonadati</taxon>
        <taxon>Pseudomonadota</taxon>
        <taxon>Gammaproteobacteria</taxon>
        <taxon>Oceanospirillales</taxon>
        <taxon>Oceanospirillaceae</taxon>
        <taxon>Marinomonas</taxon>
    </lineage>
</organism>
<evidence type="ECO:0000256" key="3">
    <source>
        <dbReference type="ARBA" id="ARBA00023098"/>
    </source>
</evidence>
<evidence type="ECO:0000313" key="7">
    <source>
        <dbReference type="Proteomes" id="UP001209713"/>
    </source>
</evidence>
<dbReference type="Pfam" id="PF12740">
    <property type="entry name" value="PETase"/>
    <property type="match status" value="1"/>
</dbReference>
<sequence>MHFFILPVLLFALSVIQVNAKEAVGFDQAIIYSQSDRPLKASIWYPSQNTFPRERVAENPAFVGTDIIRIGTAKASSYPLVILSHGYRGSWRNLNWLATRLTQQGFIVAAIDHPGTTTFNQDPALAAQWWQRPTDLSRLLDWLLEQSYVAPFIDTHNITAIGHSLGGWTVMALAGAKFDRAQLLEECRLDHNPRVCGLLNELGMDTIQDGEPQHSLQDLRIKRVISLDLGLARGFSRESLQQLSTPSLILAAGIDIGDLPQAQESGFLAEYIPDAMHEYIVYADATHFSFMQLCKEGAIEMIEEENPGDGIICQDGNQRTRYELHEKIADDILAFMKK</sequence>
<evidence type="ECO:0000259" key="5">
    <source>
        <dbReference type="Pfam" id="PF12740"/>
    </source>
</evidence>
<dbReference type="EMBL" id="JAOVZB010000001">
    <property type="protein sequence ID" value="MCV2401864.1"/>
    <property type="molecule type" value="Genomic_DNA"/>
</dbReference>
<keyword evidence="7" id="KW-1185">Reference proteome</keyword>
<dbReference type="SUPFAM" id="SSF53474">
    <property type="entry name" value="alpha/beta-Hydrolases"/>
    <property type="match status" value="1"/>
</dbReference>
<protein>
    <submittedName>
        <fullName evidence="6">Alpha/beta fold hydrolase</fullName>
    </submittedName>
</protein>
<comment type="caution">
    <text evidence="6">The sequence shown here is derived from an EMBL/GenBank/DDBJ whole genome shotgun (WGS) entry which is preliminary data.</text>
</comment>
<keyword evidence="3" id="KW-0443">Lipid metabolism</keyword>
<evidence type="ECO:0000256" key="2">
    <source>
        <dbReference type="ARBA" id="ARBA00022963"/>
    </source>
</evidence>
<gene>
    <name evidence="6" type="ORF">OFY17_03095</name>
</gene>
<dbReference type="GO" id="GO:0016787">
    <property type="term" value="F:hydrolase activity"/>
    <property type="evidence" value="ECO:0007669"/>
    <property type="project" value="UniProtKB-KW"/>
</dbReference>
<reference evidence="6 7" key="1">
    <citation type="submission" date="2022-10" db="EMBL/GenBank/DDBJ databases">
        <title>Marinomonas transparenta sp. nov. and Marinomonas sargassi sp. nov., isolated from marine alga (Sargassum natans (L.) Gaillon).</title>
        <authorList>
            <person name="Wang Y."/>
        </authorList>
    </citation>
    <scope>NUCLEOTIDE SEQUENCE [LARGE SCALE GENOMIC DNA]</scope>
    <source>
        <strain evidence="6 7">C2222</strain>
    </source>
</reference>
<feature type="domain" description="PET hydrolase/cutinase-like" evidence="5">
    <location>
        <begin position="54"/>
        <end position="173"/>
    </location>
</feature>
<dbReference type="PANTHER" id="PTHR10272">
    <property type="entry name" value="PLATELET-ACTIVATING FACTOR ACETYLHYDROLASE"/>
    <property type="match status" value="1"/>
</dbReference>
<dbReference type="InterPro" id="IPR029058">
    <property type="entry name" value="AB_hydrolase_fold"/>
</dbReference>